<evidence type="ECO:0000256" key="4">
    <source>
        <dbReference type="ARBA" id="ARBA00023239"/>
    </source>
</evidence>
<dbReference type="InterPro" id="IPR006913">
    <property type="entry name" value="CENP-V/GFA"/>
</dbReference>
<sequence>MSAQESHTDTHTGNCLCGGVNFTVQGPPNTVYCCYCKDCSLGAGGPCQITASYFSSEFTLHDPDGLVARYEITTGTASGKPKDKYFCRRCGCTLFTIPFTAGAKEIVVRPALMTQRLTYILGIVLTGDGRLHIFKPSIECFTERRPGYFSACEGAIQYQS</sequence>
<keyword evidence="3" id="KW-0862">Zinc</keyword>
<dbReference type="PANTHER" id="PTHR33337">
    <property type="entry name" value="GFA DOMAIN-CONTAINING PROTEIN"/>
    <property type="match status" value="1"/>
</dbReference>
<accession>A0A7R7XX35</accession>
<keyword evidence="2" id="KW-0479">Metal-binding</keyword>
<dbReference type="PROSITE" id="PS51891">
    <property type="entry name" value="CENP_V_GFA"/>
    <property type="match status" value="1"/>
</dbReference>
<dbReference type="GO" id="GO:0016846">
    <property type="term" value="F:carbon-sulfur lyase activity"/>
    <property type="evidence" value="ECO:0007669"/>
    <property type="project" value="InterPro"/>
</dbReference>
<feature type="domain" description="CENP-V/GFA" evidence="5">
    <location>
        <begin position="11"/>
        <end position="135"/>
    </location>
</feature>
<gene>
    <name evidence="6" type="ORF">APUU_70880A</name>
</gene>
<organism evidence="6 7">
    <name type="scientific">Aspergillus puulaauensis</name>
    <dbReference type="NCBI Taxonomy" id="1220207"/>
    <lineage>
        <taxon>Eukaryota</taxon>
        <taxon>Fungi</taxon>
        <taxon>Dikarya</taxon>
        <taxon>Ascomycota</taxon>
        <taxon>Pezizomycotina</taxon>
        <taxon>Eurotiomycetes</taxon>
        <taxon>Eurotiomycetidae</taxon>
        <taxon>Eurotiales</taxon>
        <taxon>Aspergillaceae</taxon>
        <taxon>Aspergillus</taxon>
    </lineage>
</organism>
<dbReference type="AlphaFoldDB" id="A0A7R7XX35"/>
<dbReference type="KEGG" id="apuu:APUU_70880A"/>
<dbReference type="GO" id="GO:0046872">
    <property type="term" value="F:metal ion binding"/>
    <property type="evidence" value="ECO:0007669"/>
    <property type="project" value="UniProtKB-KW"/>
</dbReference>
<dbReference type="RefSeq" id="XP_041561496.1">
    <property type="nucleotide sequence ID" value="XM_041695803.1"/>
</dbReference>
<keyword evidence="7" id="KW-1185">Reference proteome</keyword>
<evidence type="ECO:0000313" key="7">
    <source>
        <dbReference type="Proteomes" id="UP000654913"/>
    </source>
</evidence>
<dbReference type="InterPro" id="IPR011057">
    <property type="entry name" value="Mss4-like_sf"/>
</dbReference>
<comment type="similarity">
    <text evidence="1">Belongs to the Gfa family.</text>
</comment>
<evidence type="ECO:0000256" key="3">
    <source>
        <dbReference type="ARBA" id="ARBA00022833"/>
    </source>
</evidence>
<reference evidence="6" key="2">
    <citation type="submission" date="2021-02" db="EMBL/GenBank/DDBJ databases">
        <title>Aspergillus puulaauensis MK2 genome sequence.</title>
        <authorList>
            <person name="Futagami T."/>
            <person name="Mori K."/>
            <person name="Kadooka C."/>
            <person name="Tanaka T."/>
        </authorList>
    </citation>
    <scope>NUCLEOTIDE SEQUENCE</scope>
    <source>
        <strain evidence="6">MK2</strain>
    </source>
</reference>
<dbReference type="Proteomes" id="UP000654913">
    <property type="component" value="Chromosome 7"/>
</dbReference>
<dbReference type="EMBL" id="AP024449">
    <property type="protein sequence ID" value="BCS29310.1"/>
    <property type="molecule type" value="Genomic_DNA"/>
</dbReference>
<dbReference type="SUPFAM" id="SSF51316">
    <property type="entry name" value="Mss4-like"/>
    <property type="match status" value="1"/>
</dbReference>
<proteinExistence type="inferred from homology"/>
<evidence type="ECO:0000256" key="2">
    <source>
        <dbReference type="ARBA" id="ARBA00022723"/>
    </source>
</evidence>
<dbReference type="GeneID" id="64979307"/>
<evidence type="ECO:0000313" key="6">
    <source>
        <dbReference type="EMBL" id="BCS29310.1"/>
    </source>
</evidence>
<reference evidence="6" key="1">
    <citation type="submission" date="2021-01" db="EMBL/GenBank/DDBJ databases">
        <authorList>
            <consortium name="Aspergillus puulaauensis MK2 genome sequencing consortium"/>
            <person name="Kazuki M."/>
            <person name="Futagami T."/>
        </authorList>
    </citation>
    <scope>NUCLEOTIDE SEQUENCE</scope>
    <source>
        <strain evidence="6">MK2</strain>
    </source>
</reference>
<protein>
    <recommendedName>
        <fullName evidence="5">CENP-V/GFA domain-containing protein</fullName>
    </recommendedName>
</protein>
<name>A0A7R7XX35_9EURO</name>
<evidence type="ECO:0000256" key="1">
    <source>
        <dbReference type="ARBA" id="ARBA00005495"/>
    </source>
</evidence>
<dbReference type="Pfam" id="PF04828">
    <property type="entry name" value="GFA"/>
    <property type="match status" value="1"/>
</dbReference>
<dbReference type="Gene3D" id="3.90.1590.10">
    <property type="entry name" value="glutathione-dependent formaldehyde- activating enzyme (gfa)"/>
    <property type="match status" value="1"/>
</dbReference>
<dbReference type="PANTHER" id="PTHR33337:SF40">
    <property type="entry name" value="CENP-V_GFA DOMAIN-CONTAINING PROTEIN-RELATED"/>
    <property type="match status" value="1"/>
</dbReference>
<dbReference type="OrthoDB" id="406544at2759"/>
<evidence type="ECO:0000259" key="5">
    <source>
        <dbReference type="PROSITE" id="PS51891"/>
    </source>
</evidence>
<keyword evidence="4" id="KW-0456">Lyase</keyword>